<dbReference type="PANTHER" id="PTHR42693">
    <property type="entry name" value="ARYLSULFATASE FAMILY MEMBER"/>
    <property type="match status" value="1"/>
</dbReference>
<evidence type="ECO:0000256" key="2">
    <source>
        <dbReference type="ARBA" id="ARBA00008779"/>
    </source>
</evidence>
<organism evidence="8 9">
    <name type="scientific">Allorhodopirellula heiligendammensis</name>
    <dbReference type="NCBI Taxonomy" id="2714739"/>
    <lineage>
        <taxon>Bacteria</taxon>
        <taxon>Pseudomonadati</taxon>
        <taxon>Planctomycetota</taxon>
        <taxon>Planctomycetia</taxon>
        <taxon>Pirellulales</taxon>
        <taxon>Pirellulaceae</taxon>
        <taxon>Allorhodopirellula</taxon>
    </lineage>
</organism>
<dbReference type="PROSITE" id="PS00149">
    <property type="entry name" value="SULFATASE_2"/>
    <property type="match status" value="1"/>
</dbReference>
<comment type="cofactor">
    <cofactor evidence="1">
        <name>Ca(2+)</name>
        <dbReference type="ChEBI" id="CHEBI:29108"/>
    </cofactor>
</comment>
<proteinExistence type="inferred from homology"/>
<dbReference type="Pfam" id="PF00884">
    <property type="entry name" value="Sulfatase"/>
    <property type="match status" value="1"/>
</dbReference>
<dbReference type="Proteomes" id="UP000319908">
    <property type="component" value="Unassembled WGS sequence"/>
</dbReference>
<dbReference type="InterPro" id="IPR050738">
    <property type="entry name" value="Sulfatase"/>
</dbReference>
<evidence type="ECO:0000313" key="8">
    <source>
        <dbReference type="EMBL" id="TWU18706.1"/>
    </source>
</evidence>
<evidence type="ECO:0000313" key="9">
    <source>
        <dbReference type="Proteomes" id="UP000319908"/>
    </source>
</evidence>
<feature type="domain" description="Sulfatase N-terminal" evidence="7">
    <location>
        <begin position="59"/>
        <end position="164"/>
    </location>
</feature>
<sequence length="190" mass="21805">MFRNFARRAISEAASFPVDQQHRRNHVGSRFFCHIHQRVKNFFQRSTLDQSLEHARLPALEMPNIERLAKEGMKFRNAYASPQCSPSRVCVQTGQSSPRNGYTVYMNSRGQEYYDEGRQYKNFPVIPCVSDQTIDPGTMTIPEALEPLGYLSGHVGKWHMRGDPGDEGYLPRWSVLTTPSRMSSSWRSTT</sequence>
<dbReference type="PANTHER" id="PTHR42693:SF42">
    <property type="entry name" value="ARYLSULFATASE G"/>
    <property type="match status" value="1"/>
</dbReference>
<gene>
    <name evidence="8" type="ORF">Poly21_08720</name>
</gene>
<comment type="similarity">
    <text evidence="2">Belongs to the sulfatase family.</text>
</comment>
<accession>A0A5C6C5G0</accession>
<comment type="caution">
    <text evidence="8">The sequence shown here is derived from an EMBL/GenBank/DDBJ whole genome shotgun (WGS) entry which is preliminary data.</text>
</comment>
<dbReference type="EMBL" id="SJPU01000001">
    <property type="protein sequence ID" value="TWU18706.1"/>
    <property type="molecule type" value="Genomic_DNA"/>
</dbReference>
<dbReference type="InterPro" id="IPR017850">
    <property type="entry name" value="Alkaline_phosphatase_core_sf"/>
</dbReference>
<dbReference type="GO" id="GO:0046872">
    <property type="term" value="F:metal ion binding"/>
    <property type="evidence" value="ECO:0007669"/>
    <property type="project" value="UniProtKB-KW"/>
</dbReference>
<keyword evidence="5" id="KW-0378">Hydrolase</keyword>
<keyword evidence="6" id="KW-0106">Calcium</keyword>
<dbReference type="AlphaFoldDB" id="A0A5C6C5G0"/>
<evidence type="ECO:0000259" key="7">
    <source>
        <dbReference type="Pfam" id="PF00884"/>
    </source>
</evidence>
<evidence type="ECO:0000256" key="3">
    <source>
        <dbReference type="ARBA" id="ARBA00022723"/>
    </source>
</evidence>
<reference evidence="8 9" key="1">
    <citation type="journal article" date="2020" name="Antonie Van Leeuwenhoek">
        <title>Rhodopirellula heiligendammensis sp. nov., Rhodopirellula pilleata sp. nov., and Rhodopirellula solitaria sp. nov. isolated from natural or artificial marine surfaces in Northern Germany and California, USA, and emended description of the genus Rhodopirellula.</title>
        <authorList>
            <person name="Kallscheuer N."/>
            <person name="Wiegand S."/>
            <person name="Jogler M."/>
            <person name="Boedeker C."/>
            <person name="Peeters S.H."/>
            <person name="Rast P."/>
            <person name="Heuer A."/>
            <person name="Jetten M.S.M."/>
            <person name="Rohde M."/>
            <person name="Jogler C."/>
        </authorList>
    </citation>
    <scope>NUCLEOTIDE SEQUENCE [LARGE SCALE GENOMIC DNA]</scope>
    <source>
        <strain evidence="8 9">Poly21</strain>
    </source>
</reference>
<protein>
    <submittedName>
        <fullName evidence="8">Sulfatase</fullName>
    </submittedName>
</protein>
<keyword evidence="9" id="KW-1185">Reference proteome</keyword>
<dbReference type="Gene3D" id="3.40.720.10">
    <property type="entry name" value="Alkaline Phosphatase, subunit A"/>
    <property type="match status" value="1"/>
</dbReference>
<evidence type="ECO:0000256" key="5">
    <source>
        <dbReference type="ARBA" id="ARBA00022801"/>
    </source>
</evidence>
<keyword evidence="4" id="KW-0732">Signal</keyword>
<keyword evidence="3" id="KW-0479">Metal-binding</keyword>
<evidence type="ECO:0000256" key="4">
    <source>
        <dbReference type="ARBA" id="ARBA00022729"/>
    </source>
</evidence>
<dbReference type="InterPro" id="IPR024607">
    <property type="entry name" value="Sulfatase_CS"/>
</dbReference>
<evidence type="ECO:0000256" key="1">
    <source>
        <dbReference type="ARBA" id="ARBA00001913"/>
    </source>
</evidence>
<evidence type="ECO:0000256" key="6">
    <source>
        <dbReference type="ARBA" id="ARBA00022837"/>
    </source>
</evidence>
<dbReference type="SUPFAM" id="SSF53649">
    <property type="entry name" value="Alkaline phosphatase-like"/>
    <property type="match status" value="1"/>
</dbReference>
<name>A0A5C6C5G0_9BACT</name>
<dbReference type="GO" id="GO:0004065">
    <property type="term" value="F:arylsulfatase activity"/>
    <property type="evidence" value="ECO:0007669"/>
    <property type="project" value="TreeGrafter"/>
</dbReference>
<dbReference type="InterPro" id="IPR000917">
    <property type="entry name" value="Sulfatase_N"/>
</dbReference>